<dbReference type="AlphaFoldDB" id="A0A494XHL4"/>
<dbReference type="EMBL" id="RBZU01000013">
    <property type="protein sequence ID" value="RKP47033.1"/>
    <property type="molecule type" value="Genomic_DNA"/>
</dbReference>
<dbReference type="InterPro" id="IPR029058">
    <property type="entry name" value="AB_hydrolase_fold"/>
</dbReference>
<name>A0A494XHL4_9BURK</name>
<evidence type="ECO:0000313" key="2">
    <source>
        <dbReference type="Proteomes" id="UP000270342"/>
    </source>
</evidence>
<keyword evidence="1" id="KW-0378">Hydrolase</keyword>
<dbReference type="InterPro" id="IPR010662">
    <property type="entry name" value="RBBP9/YdeN"/>
</dbReference>
<accession>A0A494XHL4</accession>
<dbReference type="OrthoDB" id="9804993at2"/>
<evidence type="ECO:0000313" key="1">
    <source>
        <dbReference type="EMBL" id="RKP47033.1"/>
    </source>
</evidence>
<sequence>MEHAVPDRPRSSHPRLVTVPGLHGSEPAHWQSWLENEYPNALRVTQSDWDRPDIEQWTQRALSQLVRIDEPYVVAAHSFGCLTTVQALISDLPHLVGVLLVAPANPTRFEIAALNRRRLRVPSIVVASDTDPWMSATHARDLAHDWGSAYINLGDVGHINVASGFGPFPRARQFVEMLAQTRRAISA</sequence>
<keyword evidence="2" id="KW-1185">Reference proteome</keyword>
<dbReference type="Gene3D" id="3.40.50.1820">
    <property type="entry name" value="alpha/beta hydrolase"/>
    <property type="match status" value="1"/>
</dbReference>
<dbReference type="Proteomes" id="UP000270342">
    <property type="component" value="Unassembled WGS sequence"/>
</dbReference>
<protein>
    <submittedName>
        <fullName evidence="1">Alpha/beta hydrolase</fullName>
    </submittedName>
</protein>
<dbReference type="SUPFAM" id="SSF53474">
    <property type="entry name" value="alpha/beta-Hydrolases"/>
    <property type="match status" value="1"/>
</dbReference>
<proteinExistence type="predicted"/>
<reference evidence="1 2" key="1">
    <citation type="submission" date="2018-10" db="EMBL/GenBank/DDBJ databases">
        <title>Robbsia sp. DHC34, isolated from soil.</title>
        <authorList>
            <person name="Gao Z.-H."/>
            <person name="Qiu L.-H."/>
        </authorList>
    </citation>
    <scope>NUCLEOTIDE SEQUENCE [LARGE SCALE GENOMIC DNA]</scope>
    <source>
        <strain evidence="1 2">DHC34</strain>
    </source>
</reference>
<dbReference type="Pfam" id="PF06821">
    <property type="entry name" value="Ser_hydrolase"/>
    <property type="match status" value="1"/>
</dbReference>
<organism evidence="1 2">
    <name type="scientific">Pararobbsia silviterrae</name>
    <dbReference type="NCBI Taxonomy" id="1792498"/>
    <lineage>
        <taxon>Bacteria</taxon>
        <taxon>Pseudomonadati</taxon>
        <taxon>Pseudomonadota</taxon>
        <taxon>Betaproteobacteria</taxon>
        <taxon>Burkholderiales</taxon>
        <taxon>Burkholderiaceae</taxon>
        <taxon>Pararobbsia</taxon>
    </lineage>
</organism>
<comment type="caution">
    <text evidence="1">The sequence shown here is derived from an EMBL/GenBank/DDBJ whole genome shotgun (WGS) entry which is preliminary data.</text>
</comment>
<gene>
    <name evidence="1" type="ORF">D7S86_23025</name>
</gene>
<dbReference type="GO" id="GO:0016787">
    <property type="term" value="F:hydrolase activity"/>
    <property type="evidence" value="ECO:0007669"/>
    <property type="project" value="UniProtKB-KW"/>
</dbReference>